<dbReference type="InterPro" id="IPR001441">
    <property type="entry name" value="UPP_synth-like"/>
</dbReference>
<organism evidence="3 4">
    <name type="scientific">Dipteronia sinensis</name>
    <dbReference type="NCBI Taxonomy" id="43782"/>
    <lineage>
        <taxon>Eukaryota</taxon>
        <taxon>Viridiplantae</taxon>
        <taxon>Streptophyta</taxon>
        <taxon>Embryophyta</taxon>
        <taxon>Tracheophyta</taxon>
        <taxon>Spermatophyta</taxon>
        <taxon>Magnoliopsida</taxon>
        <taxon>eudicotyledons</taxon>
        <taxon>Gunneridae</taxon>
        <taxon>Pentapetalae</taxon>
        <taxon>rosids</taxon>
        <taxon>malvids</taxon>
        <taxon>Sapindales</taxon>
        <taxon>Sapindaceae</taxon>
        <taxon>Hippocastanoideae</taxon>
        <taxon>Acereae</taxon>
        <taxon>Dipteronia</taxon>
    </lineage>
</organism>
<feature type="non-terminal residue" evidence="3">
    <location>
        <position position="1"/>
    </location>
</feature>
<dbReference type="SUPFAM" id="SSF64005">
    <property type="entry name" value="Undecaprenyl diphosphate synthase"/>
    <property type="match status" value="1"/>
</dbReference>
<evidence type="ECO:0000256" key="1">
    <source>
        <dbReference type="ARBA" id="ARBA00005432"/>
    </source>
</evidence>
<dbReference type="InterPro" id="IPR036424">
    <property type="entry name" value="UPP_synth-like_sf"/>
</dbReference>
<protein>
    <submittedName>
        <fullName evidence="3">Uncharacterized protein</fullName>
    </submittedName>
</protein>
<keyword evidence="2" id="KW-0808">Transferase</keyword>
<reference evidence="3" key="1">
    <citation type="journal article" date="2023" name="Plant J.">
        <title>Genome sequences and population genomics provide insights into the demographic history, inbreeding, and mutation load of two 'living fossil' tree species of Dipteronia.</title>
        <authorList>
            <person name="Feng Y."/>
            <person name="Comes H.P."/>
            <person name="Chen J."/>
            <person name="Zhu S."/>
            <person name="Lu R."/>
            <person name="Zhang X."/>
            <person name="Li P."/>
            <person name="Qiu J."/>
            <person name="Olsen K.M."/>
            <person name="Qiu Y."/>
        </authorList>
    </citation>
    <scope>NUCLEOTIDE SEQUENCE</scope>
    <source>
        <strain evidence="3">NBL</strain>
    </source>
</reference>
<name>A0AAE0AUD4_9ROSI</name>
<comment type="similarity">
    <text evidence="1">Belongs to the UPP synthase family.</text>
</comment>
<sequence>IQTSCYEVLGSGETYLSNFLLQQSSNCLLYSAAALWPEIGLRHLVWAVLSFQ</sequence>
<dbReference type="EMBL" id="JANJYJ010000003">
    <property type="protein sequence ID" value="KAK3224476.1"/>
    <property type="molecule type" value="Genomic_DNA"/>
</dbReference>
<gene>
    <name evidence="3" type="ORF">Dsin_011501</name>
</gene>
<dbReference type="PANTHER" id="PTHR10291:SF43">
    <property type="entry name" value="DEHYDRODOLICHYL DIPHOSPHATE SYNTHASE COMPLEX SUBUNIT DHDDS"/>
    <property type="match status" value="1"/>
</dbReference>
<dbReference type="AlphaFoldDB" id="A0AAE0AUD4"/>
<dbReference type="Gene3D" id="3.40.1180.10">
    <property type="entry name" value="Decaprenyl diphosphate synthase-like"/>
    <property type="match status" value="1"/>
</dbReference>
<evidence type="ECO:0000313" key="4">
    <source>
        <dbReference type="Proteomes" id="UP001281410"/>
    </source>
</evidence>
<dbReference type="GO" id="GO:0045547">
    <property type="term" value="F:ditrans,polycis-polyprenyl diphosphate synthase [(2E,6E)-farnesyl diphosphate specific] activity"/>
    <property type="evidence" value="ECO:0007669"/>
    <property type="project" value="TreeGrafter"/>
</dbReference>
<comment type="caution">
    <text evidence="3">The sequence shown here is derived from an EMBL/GenBank/DDBJ whole genome shotgun (WGS) entry which is preliminary data.</text>
</comment>
<evidence type="ECO:0000256" key="2">
    <source>
        <dbReference type="ARBA" id="ARBA00022679"/>
    </source>
</evidence>
<evidence type="ECO:0000313" key="3">
    <source>
        <dbReference type="EMBL" id="KAK3224476.1"/>
    </source>
</evidence>
<proteinExistence type="inferred from homology"/>
<dbReference type="Pfam" id="PF01255">
    <property type="entry name" value="Prenyltransf"/>
    <property type="match status" value="1"/>
</dbReference>
<dbReference type="GO" id="GO:0016094">
    <property type="term" value="P:polyprenol biosynthetic process"/>
    <property type="evidence" value="ECO:0007669"/>
    <property type="project" value="TreeGrafter"/>
</dbReference>
<accession>A0AAE0AUD4</accession>
<dbReference type="Proteomes" id="UP001281410">
    <property type="component" value="Unassembled WGS sequence"/>
</dbReference>
<dbReference type="GO" id="GO:0005783">
    <property type="term" value="C:endoplasmic reticulum"/>
    <property type="evidence" value="ECO:0007669"/>
    <property type="project" value="TreeGrafter"/>
</dbReference>
<keyword evidence="4" id="KW-1185">Reference proteome</keyword>
<dbReference type="PANTHER" id="PTHR10291">
    <property type="entry name" value="DEHYDRODOLICHYL DIPHOSPHATE SYNTHASE FAMILY MEMBER"/>
    <property type="match status" value="1"/>
</dbReference>